<dbReference type="STRING" id="279824.SAMN03080617_01996"/>
<dbReference type="RefSeq" id="WP_092729801.1">
    <property type="nucleotide sequence ID" value="NZ_FMXE01000012.1"/>
</dbReference>
<evidence type="ECO:0000256" key="1">
    <source>
        <dbReference type="ARBA" id="ARBA00022741"/>
    </source>
</evidence>
<proteinExistence type="predicted"/>
<protein>
    <submittedName>
        <fullName evidence="6">Sensor histidine kinase inhibitor, KipI family</fullName>
    </submittedName>
</protein>
<name>A0A1G5XU28_9BACT</name>
<dbReference type="Gene3D" id="2.40.100.10">
    <property type="entry name" value="Cyclophilin-like"/>
    <property type="match status" value="1"/>
</dbReference>
<dbReference type="Pfam" id="PF02682">
    <property type="entry name" value="CT_C_D"/>
    <property type="match status" value="1"/>
</dbReference>
<accession>A0A1G5XU28</accession>
<dbReference type="NCBIfam" id="TIGR00370">
    <property type="entry name" value="5-oxoprolinase subunit PxpB"/>
    <property type="match status" value="1"/>
</dbReference>
<evidence type="ECO:0000256" key="3">
    <source>
        <dbReference type="ARBA" id="ARBA00022840"/>
    </source>
</evidence>
<keyword evidence="7" id="KW-1185">Reference proteome</keyword>
<evidence type="ECO:0000313" key="7">
    <source>
        <dbReference type="Proteomes" id="UP000198756"/>
    </source>
</evidence>
<evidence type="ECO:0000256" key="4">
    <source>
        <dbReference type="SAM" id="MobiDB-lite"/>
    </source>
</evidence>
<evidence type="ECO:0000256" key="2">
    <source>
        <dbReference type="ARBA" id="ARBA00022801"/>
    </source>
</evidence>
<evidence type="ECO:0000259" key="5">
    <source>
        <dbReference type="SMART" id="SM00796"/>
    </source>
</evidence>
<dbReference type="PANTHER" id="PTHR34698:SF2">
    <property type="entry name" value="5-OXOPROLINASE SUBUNIT B"/>
    <property type="match status" value="1"/>
</dbReference>
<dbReference type="Proteomes" id="UP000198756">
    <property type="component" value="Unassembled WGS sequence"/>
</dbReference>
<feature type="domain" description="Carboxyltransferase" evidence="5">
    <location>
        <begin position="8"/>
        <end position="202"/>
    </location>
</feature>
<keyword evidence="3" id="KW-0067">ATP-binding</keyword>
<dbReference type="EMBL" id="FMXE01000012">
    <property type="protein sequence ID" value="SDA73999.1"/>
    <property type="molecule type" value="Genomic_DNA"/>
</dbReference>
<dbReference type="SUPFAM" id="SSF50891">
    <property type="entry name" value="Cyclophilin-like"/>
    <property type="match status" value="1"/>
</dbReference>
<reference evidence="7" key="1">
    <citation type="submission" date="2016-10" db="EMBL/GenBank/DDBJ databases">
        <authorList>
            <person name="Varghese N."/>
            <person name="Submissions S."/>
        </authorList>
    </citation>
    <scope>NUCLEOTIDE SEQUENCE [LARGE SCALE GENOMIC DNA]</scope>
    <source>
        <strain evidence="7">DSM 22703</strain>
    </source>
</reference>
<dbReference type="InterPro" id="IPR010016">
    <property type="entry name" value="PxpB"/>
</dbReference>
<dbReference type="InterPro" id="IPR029000">
    <property type="entry name" value="Cyclophilin-like_dom_sf"/>
</dbReference>
<dbReference type="PANTHER" id="PTHR34698">
    <property type="entry name" value="5-OXOPROLINASE SUBUNIT B"/>
    <property type="match status" value="1"/>
</dbReference>
<evidence type="ECO:0000313" key="6">
    <source>
        <dbReference type="EMBL" id="SDA73999.1"/>
    </source>
</evidence>
<gene>
    <name evidence="6" type="ORF">SAMN03080617_01996</name>
</gene>
<keyword evidence="1" id="KW-0547">Nucleotide-binding</keyword>
<dbReference type="AlphaFoldDB" id="A0A1G5XU28"/>
<feature type="region of interest" description="Disordered" evidence="4">
    <location>
        <begin position="203"/>
        <end position="231"/>
    </location>
</feature>
<sequence length="231" mass="26138">MELNAHYIVISPTAGELKWDAKPDDFLLSKQLGWMEFLEKELKEHVLEARQGFTAVSIIWRTPEAQSTFQKQFQKFKIKPKTLSSQIWEIPVCYGLDYGPDLGSLAVSHRIRVNQLIELHSSTVYRLHFFGFLPGFPYLNGLPEQLHTPRKSVPDRSVEPGSVAIGGRQTGIYPQASPGGWHIIGQTPVELFDVKKSPPVWASPGDQLKFEPIDSGQMEKMLASPPYPRKR</sequence>
<dbReference type="GO" id="GO:0005524">
    <property type="term" value="F:ATP binding"/>
    <property type="evidence" value="ECO:0007669"/>
    <property type="project" value="UniProtKB-KW"/>
</dbReference>
<keyword evidence="2" id="KW-0378">Hydrolase</keyword>
<dbReference type="SMART" id="SM00796">
    <property type="entry name" value="AHS1"/>
    <property type="match status" value="1"/>
</dbReference>
<dbReference type="OrthoDB" id="9778567at2"/>
<dbReference type="GO" id="GO:0016787">
    <property type="term" value="F:hydrolase activity"/>
    <property type="evidence" value="ECO:0007669"/>
    <property type="project" value="UniProtKB-KW"/>
</dbReference>
<dbReference type="InterPro" id="IPR003833">
    <property type="entry name" value="CT_C_D"/>
</dbReference>
<organism evidence="6 7">
    <name type="scientific">Algoriphagus alkaliphilus</name>
    <dbReference type="NCBI Taxonomy" id="279824"/>
    <lineage>
        <taxon>Bacteria</taxon>
        <taxon>Pseudomonadati</taxon>
        <taxon>Bacteroidota</taxon>
        <taxon>Cytophagia</taxon>
        <taxon>Cytophagales</taxon>
        <taxon>Cyclobacteriaceae</taxon>
        <taxon>Algoriphagus</taxon>
    </lineage>
</organism>